<dbReference type="PANTHER" id="PTHR43792:SF8">
    <property type="entry name" value="[RIBOSOMAL PROTEIN US5]-ALANINE N-ACETYLTRANSFERASE"/>
    <property type="match status" value="1"/>
</dbReference>
<dbReference type="PROSITE" id="PS51186">
    <property type="entry name" value="GNAT"/>
    <property type="match status" value="1"/>
</dbReference>
<accession>A0A6J6T4L2</accession>
<evidence type="ECO:0000259" key="4">
    <source>
        <dbReference type="PROSITE" id="PS51186"/>
    </source>
</evidence>
<sequence length="209" mass="24410">MLRRKQSSQAMTTPMLVHGRRVLLRPLNLHDFDEWREVRRRCTDWLTKWEPQRILGQPDTVEDRQAFSSRCSVRMREIQLGTGYGFGIFVDGSFGGEINVNSIHRGAHQSGYIGYWIDEKLAGNGYMPEALVAVLQFSFEQLMLHRVQISIIPRNTASRSVVTKLSLRDEGVAERYLEINGTWEDHIRYAITSEEWQGRRDQLLTEWVW</sequence>
<dbReference type="SUPFAM" id="SSF55729">
    <property type="entry name" value="Acyl-CoA N-acyltransferases (Nat)"/>
    <property type="match status" value="1"/>
</dbReference>
<keyword evidence="2" id="KW-0012">Acyltransferase</keyword>
<dbReference type="InterPro" id="IPR051531">
    <property type="entry name" value="N-acetyltransferase"/>
</dbReference>
<protein>
    <submittedName>
        <fullName evidence="6">Unannotated protein</fullName>
    </submittedName>
</protein>
<evidence type="ECO:0000313" key="6">
    <source>
        <dbReference type="EMBL" id="CAB4741914.1"/>
    </source>
</evidence>
<evidence type="ECO:0000256" key="1">
    <source>
        <dbReference type="ARBA" id="ARBA00022679"/>
    </source>
</evidence>
<dbReference type="GO" id="GO:0005737">
    <property type="term" value="C:cytoplasm"/>
    <property type="evidence" value="ECO:0007669"/>
    <property type="project" value="TreeGrafter"/>
</dbReference>
<dbReference type="InterPro" id="IPR016181">
    <property type="entry name" value="Acyl_CoA_acyltransferase"/>
</dbReference>
<evidence type="ECO:0000256" key="2">
    <source>
        <dbReference type="ARBA" id="ARBA00023315"/>
    </source>
</evidence>
<name>A0A6J6T4L2_9ZZZZ</name>
<dbReference type="Pfam" id="PF13302">
    <property type="entry name" value="Acetyltransf_3"/>
    <property type="match status" value="1"/>
</dbReference>
<dbReference type="EMBL" id="CAEZYU010000044">
    <property type="protein sequence ID" value="CAB4741914.1"/>
    <property type="molecule type" value="Genomic_DNA"/>
</dbReference>
<keyword evidence="1" id="KW-0808">Transferase</keyword>
<dbReference type="GO" id="GO:0008999">
    <property type="term" value="F:protein-N-terminal-alanine acetyltransferase activity"/>
    <property type="evidence" value="ECO:0007669"/>
    <property type="project" value="TreeGrafter"/>
</dbReference>
<gene>
    <name evidence="5" type="ORF">UFOPK1358_01512</name>
    <name evidence="6" type="ORF">UFOPK2766_01095</name>
</gene>
<dbReference type="Gene3D" id="3.40.630.30">
    <property type="match status" value="1"/>
</dbReference>
<dbReference type="EMBL" id="CAEZSF010000172">
    <property type="protein sequence ID" value="CAB4549290.1"/>
    <property type="molecule type" value="Genomic_DNA"/>
</dbReference>
<dbReference type="AlphaFoldDB" id="A0A6J6T4L2"/>
<feature type="domain" description="N-acetyltransferase" evidence="4">
    <location>
        <begin position="22"/>
        <end position="194"/>
    </location>
</feature>
<dbReference type="InterPro" id="IPR000182">
    <property type="entry name" value="GNAT_dom"/>
</dbReference>
<organism evidence="6">
    <name type="scientific">freshwater metagenome</name>
    <dbReference type="NCBI Taxonomy" id="449393"/>
    <lineage>
        <taxon>unclassified sequences</taxon>
        <taxon>metagenomes</taxon>
        <taxon>ecological metagenomes</taxon>
    </lineage>
</organism>
<evidence type="ECO:0000313" key="5">
    <source>
        <dbReference type="EMBL" id="CAB4549290.1"/>
    </source>
</evidence>
<proteinExistence type="inferred from homology"/>
<evidence type="ECO:0000256" key="3">
    <source>
        <dbReference type="ARBA" id="ARBA00038502"/>
    </source>
</evidence>
<comment type="similarity">
    <text evidence="3">Belongs to the acetyltransferase family. RimJ subfamily.</text>
</comment>
<reference evidence="6" key="1">
    <citation type="submission" date="2020-05" db="EMBL/GenBank/DDBJ databases">
        <authorList>
            <person name="Chiriac C."/>
            <person name="Salcher M."/>
            <person name="Ghai R."/>
            <person name="Kavagutti S V."/>
        </authorList>
    </citation>
    <scope>NUCLEOTIDE SEQUENCE</scope>
</reference>
<dbReference type="PANTHER" id="PTHR43792">
    <property type="entry name" value="GNAT FAMILY, PUTATIVE (AFU_ORTHOLOGUE AFUA_3G00765)-RELATED-RELATED"/>
    <property type="match status" value="1"/>
</dbReference>